<dbReference type="EMBL" id="CAXLJM020000086">
    <property type="protein sequence ID" value="CAL8131198.1"/>
    <property type="molecule type" value="Genomic_DNA"/>
</dbReference>
<dbReference type="Proteomes" id="UP001642540">
    <property type="component" value="Unassembled WGS sequence"/>
</dbReference>
<reference evidence="1 2" key="1">
    <citation type="submission" date="2024-08" db="EMBL/GenBank/DDBJ databases">
        <authorList>
            <person name="Cucini C."/>
            <person name="Frati F."/>
        </authorList>
    </citation>
    <scope>NUCLEOTIDE SEQUENCE [LARGE SCALE GENOMIC DNA]</scope>
</reference>
<accession>A0ABP1RN38</accession>
<proteinExistence type="predicted"/>
<gene>
    <name evidence="1" type="ORF">ODALV1_LOCUS24070</name>
</gene>
<keyword evidence="2" id="KW-1185">Reference proteome</keyword>
<comment type="caution">
    <text evidence="1">The sequence shown here is derived from an EMBL/GenBank/DDBJ whole genome shotgun (WGS) entry which is preliminary data.</text>
</comment>
<name>A0ABP1RN38_9HEXA</name>
<evidence type="ECO:0000313" key="2">
    <source>
        <dbReference type="Proteomes" id="UP001642540"/>
    </source>
</evidence>
<organism evidence="1 2">
    <name type="scientific">Orchesella dallaii</name>
    <dbReference type="NCBI Taxonomy" id="48710"/>
    <lineage>
        <taxon>Eukaryota</taxon>
        <taxon>Metazoa</taxon>
        <taxon>Ecdysozoa</taxon>
        <taxon>Arthropoda</taxon>
        <taxon>Hexapoda</taxon>
        <taxon>Collembola</taxon>
        <taxon>Entomobryomorpha</taxon>
        <taxon>Entomobryoidea</taxon>
        <taxon>Orchesellidae</taxon>
        <taxon>Orchesellinae</taxon>
        <taxon>Orchesella</taxon>
    </lineage>
</organism>
<protein>
    <submittedName>
        <fullName evidence="1">Uncharacterized protein</fullName>
    </submittedName>
</protein>
<sequence>MTKAMLKSTLILRTEVTRGEQFCEETGQQLNPNSPPLEEEANLRNGYNDNNYQFVGESETILDAAEYYAIPKEVYQRIVMERDALILGMQQGAAFTQEMQRQHDALIQAMQRKLDVLIHGMQDTDVSTRIK</sequence>
<evidence type="ECO:0000313" key="1">
    <source>
        <dbReference type="EMBL" id="CAL8131198.1"/>
    </source>
</evidence>